<reference evidence="1 2" key="1">
    <citation type="submission" date="2011-11" db="EMBL/GenBank/DDBJ databases">
        <title>Complete sequence of Spirochaeta sp. grapes.</title>
        <authorList>
            <consortium name="US DOE Joint Genome Institute"/>
            <person name="Lucas S."/>
            <person name="Han J."/>
            <person name="Lapidus A."/>
            <person name="Cheng J.-F."/>
            <person name="Goodwin L."/>
            <person name="Pitluck S."/>
            <person name="Peters L."/>
            <person name="Ovchinnikova G."/>
            <person name="Munk A.C."/>
            <person name="Detter J.C."/>
            <person name="Han C."/>
            <person name="Tapia R."/>
            <person name="Land M."/>
            <person name="Hauser L."/>
            <person name="Kyrpides N."/>
            <person name="Ivanova N."/>
            <person name="Pagani I."/>
            <person name="Ritalahtilisa K."/>
            <person name="Loeffler F."/>
            <person name="Woyke T."/>
        </authorList>
    </citation>
    <scope>NUCLEOTIDE SEQUENCE [LARGE SCALE GENOMIC DNA]</scope>
    <source>
        <strain evidence="2">ATCC BAA-1885 / DSM 22778 / Grapes</strain>
    </source>
</reference>
<dbReference type="STRING" id="158190.SpiGrapes_2036"/>
<protein>
    <submittedName>
        <fullName evidence="1">Uncharacterized protein</fullName>
    </submittedName>
</protein>
<accession>G8QQX5</accession>
<evidence type="ECO:0000313" key="1">
    <source>
        <dbReference type="EMBL" id="AEV29823.1"/>
    </source>
</evidence>
<name>G8QQX5_SPHPG</name>
<dbReference type="EMBL" id="CP003155">
    <property type="protein sequence ID" value="AEV29823.1"/>
    <property type="molecule type" value="Genomic_DNA"/>
</dbReference>
<organism evidence="1 2">
    <name type="scientific">Sphaerochaeta pleomorpha (strain ATCC BAA-1885 / DSM 22778 / Grapes)</name>
    <dbReference type="NCBI Taxonomy" id="158190"/>
    <lineage>
        <taxon>Bacteria</taxon>
        <taxon>Pseudomonadati</taxon>
        <taxon>Spirochaetota</taxon>
        <taxon>Spirochaetia</taxon>
        <taxon>Spirochaetales</taxon>
        <taxon>Sphaerochaetaceae</taxon>
        <taxon>Sphaerochaeta</taxon>
    </lineage>
</organism>
<dbReference type="HOGENOM" id="CLU_1353901_0_0_12"/>
<dbReference type="Proteomes" id="UP000005632">
    <property type="component" value="Chromosome"/>
</dbReference>
<keyword evidence="2" id="KW-1185">Reference proteome</keyword>
<dbReference type="OrthoDB" id="370617at2"/>
<sequence length="202" mass="23229">METENKGRYSNILLFDAFESALSYLLTEDSELFEWHKAKISIAHCFASHLQRELRKVLGLSLDPSSKSSLALPQNMKVDIYPIVGTVPVDLLVHDRKESRPLAVVFYNDYLNKSQMDRLRKLQGLGCSLVLAVAFLPQKDYILIYRSNGPRIDYYHFNKQEGMSSLFMQKEMDHDSGDLQLSLGIKTRKSRKKKNHTISTDQ</sequence>
<dbReference type="AlphaFoldDB" id="G8QQX5"/>
<evidence type="ECO:0000313" key="2">
    <source>
        <dbReference type="Proteomes" id="UP000005632"/>
    </source>
</evidence>
<dbReference type="KEGG" id="sgp:SpiGrapes_2036"/>
<dbReference type="RefSeq" id="WP_014270666.1">
    <property type="nucleotide sequence ID" value="NC_016633.1"/>
</dbReference>
<proteinExistence type="predicted"/>
<gene>
    <name evidence="1" type="ordered locus">SpiGrapes_2036</name>
</gene>